<organism evidence="1 4">
    <name type="scientific">Trichinella pseudospiralis</name>
    <name type="common">Parasitic roundworm</name>
    <dbReference type="NCBI Taxonomy" id="6337"/>
    <lineage>
        <taxon>Eukaryota</taxon>
        <taxon>Metazoa</taxon>
        <taxon>Ecdysozoa</taxon>
        <taxon>Nematoda</taxon>
        <taxon>Enoplea</taxon>
        <taxon>Dorylaimia</taxon>
        <taxon>Trichinellida</taxon>
        <taxon>Trichinellidae</taxon>
        <taxon>Trichinella</taxon>
    </lineage>
</organism>
<keyword evidence="5" id="KW-1185">Reference proteome</keyword>
<reference evidence="4 5" key="1">
    <citation type="submission" date="2015-01" db="EMBL/GenBank/DDBJ databases">
        <title>Evolution of Trichinella species and genotypes.</title>
        <authorList>
            <person name="Korhonen P.K."/>
            <person name="Edoardo P."/>
            <person name="Giuseppe L.R."/>
            <person name="Gasser R.B."/>
        </authorList>
    </citation>
    <scope>NUCLEOTIDE SEQUENCE [LARGE SCALE GENOMIC DNA]</scope>
    <source>
        <strain evidence="1">ISS141</strain>
        <strain evidence="2">ISS470</strain>
    </source>
</reference>
<dbReference type="Proteomes" id="UP000054995">
    <property type="component" value="Unassembled WGS sequence"/>
</dbReference>
<evidence type="ECO:0000313" key="2">
    <source>
        <dbReference type="EMBL" id="KRY84657.1"/>
    </source>
</evidence>
<proteinExistence type="predicted"/>
<sequence>MHHVVVIDSVDDQTSKQMLVCENKLLYLQEGDFFPIFDCIVVTDMAIHPPNYPSILSSV</sequence>
<dbReference type="EMBL" id="JYDU01000052">
    <property type="protein sequence ID" value="KRX95740.1"/>
    <property type="molecule type" value="Genomic_DNA"/>
</dbReference>
<gene>
    <name evidence="2" type="ORF">T4D_17117</name>
    <name evidence="3" type="ORF">T4D_7598</name>
    <name evidence="1" type="ORF">T4E_12324</name>
</gene>
<comment type="caution">
    <text evidence="1">The sequence shown here is derived from an EMBL/GenBank/DDBJ whole genome shotgun (WGS) entry which is preliminary data.</text>
</comment>
<dbReference type="Proteomes" id="UP000054815">
    <property type="component" value="Unassembled WGS sequence"/>
</dbReference>
<evidence type="ECO:0000313" key="1">
    <source>
        <dbReference type="EMBL" id="KRX95740.1"/>
    </source>
</evidence>
<dbReference type="EMBL" id="JYDT01000109">
    <property type="protein sequence ID" value="KRY84687.1"/>
    <property type="molecule type" value="Genomic_DNA"/>
</dbReference>
<evidence type="ECO:0000313" key="4">
    <source>
        <dbReference type="Proteomes" id="UP000054815"/>
    </source>
</evidence>
<dbReference type="AlphaFoldDB" id="A0A0V0Y6S0"/>
<evidence type="ECO:0000313" key="5">
    <source>
        <dbReference type="Proteomes" id="UP000054995"/>
    </source>
</evidence>
<dbReference type="EMBL" id="JYDT01000109">
    <property type="protein sequence ID" value="KRY84657.1"/>
    <property type="molecule type" value="Genomic_DNA"/>
</dbReference>
<evidence type="ECO:0000313" key="3">
    <source>
        <dbReference type="EMBL" id="KRY84687.1"/>
    </source>
</evidence>
<accession>A0A0V0Y6S0</accession>
<protein>
    <submittedName>
        <fullName evidence="1">Uncharacterized protein</fullName>
    </submittedName>
</protein>
<name>A0A0V0Y6S0_TRIPS</name>